<feature type="compositionally biased region" description="Acidic residues" evidence="1">
    <location>
        <begin position="80"/>
        <end position="90"/>
    </location>
</feature>
<accession>A0A5B0RPX0</accession>
<evidence type="ECO:0000313" key="3">
    <source>
        <dbReference type="Proteomes" id="UP000325313"/>
    </source>
</evidence>
<name>A0A5B0RPX0_PUCGR</name>
<evidence type="ECO:0000256" key="1">
    <source>
        <dbReference type="SAM" id="MobiDB-lite"/>
    </source>
</evidence>
<feature type="compositionally biased region" description="Polar residues" evidence="1">
    <location>
        <begin position="459"/>
        <end position="468"/>
    </location>
</feature>
<organism evidence="2 3">
    <name type="scientific">Puccinia graminis f. sp. tritici</name>
    <dbReference type="NCBI Taxonomy" id="56615"/>
    <lineage>
        <taxon>Eukaryota</taxon>
        <taxon>Fungi</taxon>
        <taxon>Dikarya</taxon>
        <taxon>Basidiomycota</taxon>
        <taxon>Pucciniomycotina</taxon>
        <taxon>Pucciniomycetes</taxon>
        <taxon>Pucciniales</taxon>
        <taxon>Pucciniaceae</taxon>
        <taxon>Puccinia</taxon>
    </lineage>
</organism>
<feature type="region of interest" description="Disordered" evidence="1">
    <location>
        <begin position="359"/>
        <end position="491"/>
    </location>
</feature>
<feature type="compositionally biased region" description="Polar residues" evidence="1">
    <location>
        <begin position="381"/>
        <end position="392"/>
    </location>
</feature>
<dbReference type="Proteomes" id="UP000325313">
    <property type="component" value="Unassembled WGS sequence"/>
</dbReference>
<protein>
    <submittedName>
        <fullName evidence="2">Uncharacterized protein</fullName>
    </submittedName>
</protein>
<proteinExistence type="predicted"/>
<dbReference type="EMBL" id="VDEP01000169">
    <property type="protein sequence ID" value="KAA1127419.1"/>
    <property type="molecule type" value="Genomic_DNA"/>
</dbReference>
<feature type="compositionally biased region" description="Polar residues" evidence="1">
    <location>
        <begin position="1"/>
        <end position="51"/>
    </location>
</feature>
<dbReference type="AlphaFoldDB" id="A0A5B0RPX0"/>
<reference evidence="2 3" key="1">
    <citation type="submission" date="2019-05" db="EMBL/GenBank/DDBJ databases">
        <title>Emergence of the Ug99 lineage of the wheat stem rust pathogen through somatic hybridization.</title>
        <authorList>
            <person name="Li F."/>
            <person name="Upadhyaya N.M."/>
            <person name="Sperschneider J."/>
            <person name="Matny O."/>
            <person name="Nguyen-Phuc H."/>
            <person name="Mago R."/>
            <person name="Raley C."/>
            <person name="Miller M.E."/>
            <person name="Silverstein K.A.T."/>
            <person name="Henningsen E."/>
            <person name="Hirsch C.D."/>
            <person name="Visser B."/>
            <person name="Pretorius Z.A."/>
            <person name="Steffenson B.J."/>
            <person name="Schwessinger B."/>
            <person name="Dodds P.N."/>
            <person name="Figueroa M."/>
        </authorList>
    </citation>
    <scope>NUCLEOTIDE SEQUENCE [LARGE SCALE GENOMIC DNA]</scope>
    <source>
        <strain evidence="2 3">Ug99</strain>
    </source>
</reference>
<feature type="compositionally biased region" description="Polar residues" evidence="1">
    <location>
        <begin position="424"/>
        <end position="438"/>
    </location>
</feature>
<feature type="compositionally biased region" description="Basic and acidic residues" evidence="1">
    <location>
        <begin position="145"/>
        <end position="155"/>
    </location>
</feature>
<feature type="region of interest" description="Disordered" evidence="1">
    <location>
        <begin position="139"/>
        <end position="171"/>
    </location>
</feature>
<evidence type="ECO:0000313" key="2">
    <source>
        <dbReference type="EMBL" id="KAA1127419.1"/>
    </source>
</evidence>
<sequence length="491" mass="54688">MENQALNDAILSQTPGAQPEGENTPNLSNTTAETNQNSEEPNPPGNNQGRTIATAKKSRLSMVAEKATSKEKNANHLETTNEDDGDREDDPEEILSLLRAKSAEKRNQDLVVLDRATIMKEALEAQVASDEAKANQLLTLLQPDETGKRPLETGKRPLPAKPQPTGNDSTNRNTKIQENGMAFHKAGVNSFLEMGLPSFFDKNMKELKGPLPITIFNKTWQDAAIIYHAEKRPRLEDSSDKDKYVGLRYPSEWEQTFGEWTINHRGFHAALKDVYKFPTFAGWLLGHKANADRIHAKDGYMAALRYDIHLRTNAFAHKVTVNGIEGVPDISVFRSDIAESAYADARRFEELGFKDNPYAVGGPREGIDPVTGLPKPKSKESSQTGFSQQIPTPSIPFAQGGYLNPTRMQPQFPPQYTYGGYPNPYQNQSRFNHQNQWIPGQATRPPRPRGRNGYRGNNFDPSYQSQRRNGGTNNGPGNGQMVLRDQNQNTG</sequence>
<comment type="caution">
    <text evidence="2">The sequence shown here is derived from an EMBL/GenBank/DDBJ whole genome shotgun (WGS) entry which is preliminary data.</text>
</comment>
<gene>
    <name evidence="2" type="ORF">PGTUg99_036480</name>
</gene>
<feature type="region of interest" description="Disordered" evidence="1">
    <location>
        <begin position="1"/>
        <end position="90"/>
    </location>
</feature>